<comment type="subcellular location">
    <subcellularLocation>
        <location evidence="1">Cell membrane</location>
        <topology evidence="1">Multi-pass membrane protein</topology>
    </subcellularLocation>
</comment>
<proteinExistence type="predicted"/>
<dbReference type="PANTHER" id="PTHR42643">
    <property type="entry name" value="IONOTROPIC RECEPTOR 20A-RELATED"/>
    <property type="match status" value="1"/>
</dbReference>
<dbReference type="AlphaFoldDB" id="A0A8T0FCN5"/>
<dbReference type="PANTHER" id="PTHR42643:SF24">
    <property type="entry name" value="IONOTROPIC RECEPTOR 60A"/>
    <property type="match status" value="1"/>
</dbReference>
<evidence type="ECO:0000256" key="7">
    <source>
        <dbReference type="ARBA" id="ARBA00023065"/>
    </source>
</evidence>
<feature type="transmembrane region" description="Helical" evidence="13">
    <location>
        <begin position="183"/>
        <end position="207"/>
    </location>
</feature>
<accession>A0A8T0FCN5</accession>
<keyword evidence="12" id="KW-0407">Ion channel</keyword>
<dbReference type="SUPFAM" id="SSF53850">
    <property type="entry name" value="Periplasmic binding protein-like II"/>
    <property type="match status" value="1"/>
</dbReference>
<evidence type="ECO:0000256" key="5">
    <source>
        <dbReference type="ARBA" id="ARBA00022989"/>
    </source>
</evidence>
<keyword evidence="4 13" id="KW-0812">Transmembrane</keyword>
<keyword evidence="16" id="KW-1185">Reference proteome</keyword>
<dbReference type="InterPro" id="IPR019594">
    <property type="entry name" value="Glu/Gly-bd"/>
</dbReference>
<evidence type="ECO:0000256" key="13">
    <source>
        <dbReference type="SAM" id="Phobius"/>
    </source>
</evidence>
<sequence length="418" mass="48020">MIFPNSLKISTVQITDLFGLVKTPTNTGLFAFEEKLLTCLAKSLQFEFDVFLQPDGQWGSLVNGSWSGVIGTVERGEADMGIAYIAITEERSHAVDFSFPYAIMERTFLVKEPGPIPHLMGYFYPFSKRVWILYILLIFASAFIFQKVIFKNVSFLVSFIAILGSILTKSIEVVPRLSDWKRVILGLWLTIAAVTPFFYMVSFLSFVTMPGKMPGIRDFRDLSKAVLNKNYRCLSLKGTADVDLLLKSEMDYLKMLGETIRQHNWKYEMNEDLNYLVDDKTALIMSRQMTQLVLGGNTDSDIQVSEDSFGIWHVAIAIRKGFCCKHQVDIQIIRILRAGLYKKWFDDQVFLNNLPRKLSKNYIERKISLTLKELKSSLFILLMGLILSFIILLVEMFSVTRLHKRISKIRIVKNRKMC</sequence>
<keyword evidence="3" id="KW-1003">Cell membrane</keyword>
<dbReference type="GO" id="GO:0005886">
    <property type="term" value="C:plasma membrane"/>
    <property type="evidence" value="ECO:0007669"/>
    <property type="project" value="UniProtKB-SubCell"/>
</dbReference>
<name>A0A8T0FCN5_ARGBR</name>
<keyword evidence="11" id="KW-1071">Ligand-gated ion channel</keyword>
<keyword evidence="2" id="KW-0813">Transport</keyword>
<gene>
    <name evidence="15" type="ORF">HNY73_009558</name>
</gene>
<keyword evidence="10" id="KW-0325">Glycoprotein</keyword>
<evidence type="ECO:0000256" key="10">
    <source>
        <dbReference type="ARBA" id="ARBA00023180"/>
    </source>
</evidence>
<organism evidence="15 16">
    <name type="scientific">Argiope bruennichi</name>
    <name type="common">Wasp spider</name>
    <name type="synonym">Aranea bruennichi</name>
    <dbReference type="NCBI Taxonomy" id="94029"/>
    <lineage>
        <taxon>Eukaryota</taxon>
        <taxon>Metazoa</taxon>
        <taxon>Ecdysozoa</taxon>
        <taxon>Arthropoda</taxon>
        <taxon>Chelicerata</taxon>
        <taxon>Arachnida</taxon>
        <taxon>Araneae</taxon>
        <taxon>Araneomorphae</taxon>
        <taxon>Entelegynae</taxon>
        <taxon>Araneoidea</taxon>
        <taxon>Araneidae</taxon>
        <taxon>Argiope</taxon>
    </lineage>
</organism>
<evidence type="ECO:0000313" key="16">
    <source>
        <dbReference type="Proteomes" id="UP000807504"/>
    </source>
</evidence>
<dbReference type="GO" id="GO:0015276">
    <property type="term" value="F:ligand-gated monoatomic ion channel activity"/>
    <property type="evidence" value="ECO:0007669"/>
    <property type="project" value="InterPro"/>
</dbReference>
<feature type="transmembrane region" description="Helical" evidence="13">
    <location>
        <begin position="378"/>
        <end position="400"/>
    </location>
</feature>
<keyword evidence="5 13" id="KW-1133">Transmembrane helix</keyword>
<evidence type="ECO:0000256" key="11">
    <source>
        <dbReference type="ARBA" id="ARBA00023286"/>
    </source>
</evidence>
<dbReference type="EMBL" id="JABXBU010000015">
    <property type="protein sequence ID" value="KAF8788018.1"/>
    <property type="molecule type" value="Genomic_DNA"/>
</dbReference>
<dbReference type="InterPro" id="IPR052192">
    <property type="entry name" value="Insect_Ionotropic_Sensory_Rcpt"/>
</dbReference>
<comment type="caution">
    <text evidence="15">The sequence shown here is derived from an EMBL/GenBank/DDBJ whole genome shotgun (WGS) entry which is preliminary data.</text>
</comment>
<evidence type="ECO:0000256" key="8">
    <source>
        <dbReference type="ARBA" id="ARBA00023136"/>
    </source>
</evidence>
<feature type="domain" description="Ionotropic glutamate receptor L-glutamate and glycine-binding" evidence="14">
    <location>
        <begin position="32"/>
        <end position="113"/>
    </location>
</feature>
<evidence type="ECO:0000256" key="6">
    <source>
        <dbReference type="ARBA" id="ARBA00023054"/>
    </source>
</evidence>
<dbReference type="Gene3D" id="3.40.190.10">
    <property type="entry name" value="Periplasmic binding protein-like II"/>
    <property type="match status" value="1"/>
</dbReference>
<protein>
    <submittedName>
        <fullName evidence="15">Glutamate receptor like protein</fullName>
    </submittedName>
</protein>
<keyword evidence="8 13" id="KW-0472">Membrane</keyword>
<reference evidence="15" key="2">
    <citation type="submission" date="2020-06" db="EMBL/GenBank/DDBJ databases">
        <authorList>
            <person name="Sheffer M."/>
        </authorList>
    </citation>
    <scope>NUCLEOTIDE SEQUENCE</scope>
</reference>
<evidence type="ECO:0000256" key="9">
    <source>
        <dbReference type="ARBA" id="ARBA00023170"/>
    </source>
</evidence>
<dbReference type="Proteomes" id="UP000807504">
    <property type="component" value="Unassembled WGS sequence"/>
</dbReference>
<evidence type="ECO:0000256" key="1">
    <source>
        <dbReference type="ARBA" id="ARBA00004651"/>
    </source>
</evidence>
<evidence type="ECO:0000256" key="3">
    <source>
        <dbReference type="ARBA" id="ARBA00022475"/>
    </source>
</evidence>
<evidence type="ECO:0000256" key="12">
    <source>
        <dbReference type="ARBA" id="ARBA00023303"/>
    </source>
</evidence>
<dbReference type="GO" id="GO:0043226">
    <property type="term" value="C:organelle"/>
    <property type="evidence" value="ECO:0007669"/>
    <property type="project" value="UniProtKB-ARBA"/>
</dbReference>
<dbReference type="FunFam" id="3.40.190.10:FF:000078">
    <property type="entry name" value="glutamate receptor ionotropic, NMDA 3B"/>
    <property type="match status" value="1"/>
</dbReference>
<evidence type="ECO:0000259" key="14">
    <source>
        <dbReference type="Pfam" id="PF10613"/>
    </source>
</evidence>
<feature type="transmembrane region" description="Helical" evidence="13">
    <location>
        <begin position="130"/>
        <end position="149"/>
    </location>
</feature>
<keyword evidence="6" id="KW-0175">Coiled coil</keyword>
<reference evidence="15" key="1">
    <citation type="journal article" date="2020" name="bioRxiv">
        <title>Chromosome-level reference genome of the European wasp spider Argiope bruennichi: a resource for studies on range expansion and evolutionary adaptation.</title>
        <authorList>
            <person name="Sheffer M.M."/>
            <person name="Hoppe A."/>
            <person name="Krehenwinkel H."/>
            <person name="Uhl G."/>
            <person name="Kuss A.W."/>
            <person name="Jensen L."/>
            <person name="Jensen C."/>
            <person name="Gillespie R.G."/>
            <person name="Hoff K.J."/>
            <person name="Prost S."/>
        </authorList>
    </citation>
    <scope>NUCLEOTIDE SEQUENCE</scope>
</reference>
<feature type="transmembrane region" description="Helical" evidence="13">
    <location>
        <begin position="155"/>
        <end position="171"/>
    </location>
</feature>
<keyword evidence="9 15" id="KW-0675">Receptor</keyword>
<evidence type="ECO:0000256" key="2">
    <source>
        <dbReference type="ARBA" id="ARBA00022448"/>
    </source>
</evidence>
<evidence type="ECO:0000313" key="15">
    <source>
        <dbReference type="EMBL" id="KAF8788018.1"/>
    </source>
</evidence>
<dbReference type="Pfam" id="PF10613">
    <property type="entry name" value="Lig_chan-Glu_bd"/>
    <property type="match status" value="1"/>
</dbReference>
<evidence type="ECO:0000256" key="4">
    <source>
        <dbReference type="ARBA" id="ARBA00022692"/>
    </source>
</evidence>
<keyword evidence="7" id="KW-0406">Ion transport</keyword>